<evidence type="ECO:0000313" key="1">
    <source>
        <dbReference type="EMBL" id="KAF2684886.1"/>
    </source>
</evidence>
<name>A0A6G1J2Y9_9PLEO</name>
<reference evidence="1" key="1">
    <citation type="journal article" date="2020" name="Stud. Mycol.">
        <title>101 Dothideomycetes genomes: a test case for predicting lifestyles and emergence of pathogens.</title>
        <authorList>
            <person name="Haridas S."/>
            <person name="Albert R."/>
            <person name="Binder M."/>
            <person name="Bloem J."/>
            <person name="Labutti K."/>
            <person name="Salamov A."/>
            <person name="Andreopoulos B."/>
            <person name="Baker S."/>
            <person name="Barry K."/>
            <person name="Bills G."/>
            <person name="Bluhm B."/>
            <person name="Cannon C."/>
            <person name="Castanera R."/>
            <person name="Culley D."/>
            <person name="Daum C."/>
            <person name="Ezra D."/>
            <person name="Gonzalez J."/>
            <person name="Henrissat B."/>
            <person name="Kuo A."/>
            <person name="Liang C."/>
            <person name="Lipzen A."/>
            <person name="Lutzoni F."/>
            <person name="Magnuson J."/>
            <person name="Mondo S."/>
            <person name="Nolan M."/>
            <person name="Ohm R."/>
            <person name="Pangilinan J."/>
            <person name="Park H.-J."/>
            <person name="Ramirez L."/>
            <person name="Alfaro M."/>
            <person name="Sun H."/>
            <person name="Tritt A."/>
            <person name="Yoshinaga Y."/>
            <person name="Zwiers L.-H."/>
            <person name="Turgeon B."/>
            <person name="Goodwin S."/>
            <person name="Spatafora J."/>
            <person name="Crous P."/>
            <person name="Grigoriev I."/>
        </authorList>
    </citation>
    <scope>NUCLEOTIDE SEQUENCE</scope>
    <source>
        <strain evidence="1">CBS 122367</strain>
    </source>
</reference>
<proteinExistence type="predicted"/>
<dbReference type="AlphaFoldDB" id="A0A6G1J2Y9"/>
<dbReference type="Proteomes" id="UP000799291">
    <property type="component" value="Unassembled WGS sequence"/>
</dbReference>
<dbReference type="EMBL" id="MU005580">
    <property type="protein sequence ID" value="KAF2684886.1"/>
    <property type="molecule type" value="Genomic_DNA"/>
</dbReference>
<gene>
    <name evidence="1" type="ORF">K458DRAFT_487147</name>
</gene>
<evidence type="ECO:0000313" key="2">
    <source>
        <dbReference type="Proteomes" id="UP000799291"/>
    </source>
</evidence>
<organism evidence="1 2">
    <name type="scientific">Lentithecium fluviatile CBS 122367</name>
    <dbReference type="NCBI Taxonomy" id="1168545"/>
    <lineage>
        <taxon>Eukaryota</taxon>
        <taxon>Fungi</taxon>
        <taxon>Dikarya</taxon>
        <taxon>Ascomycota</taxon>
        <taxon>Pezizomycotina</taxon>
        <taxon>Dothideomycetes</taxon>
        <taxon>Pleosporomycetidae</taxon>
        <taxon>Pleosporales</taxon>
        <taxon>Massarineae</taxon>
        <taxon>Lentitheciaceae</taxon>
        <taxon>Lentithecium</taxon>
    </lineage>
</organism>
<keyword evidence="2" id="KW-1185">Reference proteome</keyword>
<accession>A0A6G1J2Y9</accession>
<protein>
    <submittedName>
        <fullName evidence="1">Uncharacterized protein</fullName>
    </submittedName>
</protein>
<sequence>MLRLQTSFSYHEGGLSKQRRLSVAFHLASSHSPTLLFCANLSRLGPLVYPPQPPRPRYGVVSAGHCLTKPCDNAETSEDPATRAATLFFGSRAKVFRVVCPKAAKTENSEMDVFDFLQQERAEDAKEYGVFEFLPLKSPPLRSRASPWERFVLDPPTQMARSVRRRCRQLGPERRKMRVSSHKFPVAIAAGHTNRARTRYFLRSRLLTKLLWSEQLQSCQQITTICHRFRGTMLPHSGRRLESCFHAPPFAPSDSDDALWEQEAPNQVLRPSASSVKRHLQVQVGRGINTTVE</sequence>